<dbReference type="RefSeq" id="WP_253329398.1">
    <property type="nucleotide sequence ID" value="NZ_JAMYXC010000029.1"/>
</dbReference>
<reference evidence="1" key="1">
    <citation type="submission" date="2022-06" db="EMBL/GenBank/DDBJ databases">
        <title>Limimaricola sediminis sp. nov., isolated from an intertidal sediment.</title>
        <authorList>
            <person name="Shao X."/>
        </authorList>
    </citation>
    <scope>NUCLEOTIDE SEQUENCE</scope>
    <source>
        <strain evidence="1">ASW11-118</strain>
    </source>
</reference>
<protein>
    <submittedName>
        <fullName evidence="1">Uncharacterized protein</fullName>
    </submittedName>
</protein>
<keyword evidence="2" id="KW-1185">Reference proteome</keyword>
<proteinExistence type="predicted"/>
<evidence type="ECO:0000313" key="1">
    <source>
        <dbReference type="EMBL" id="MCP1167348.1"/>
    </source>
</evidence>
<organism evidence="1 2">
    <name type="scientific">Limimaricola litoreus</name>
    <dbReference type="NCBI Taxonomy" id="2955316"/>
    <lineage>
        <taxon>Bacteria</taxon>
        <taxon>Pseudomonadati</taxon>
        <taxon>Pseudomonadota</taxon>
        <taxon>Alphaproteobacteria</taxon>
        <taxon>Rhodobacterales</taxon>
        <taxon>Paracoccaceae</taxon>
        <taxon>Limimaricola</taxon>
    </lineage>
</organism>
<evidence type="ECO:0000313" key="2">
    <source>
        <dbReference type="Proteomes" id="UP001139477"/>
    </source>
</evidence>
<sequence>MTTKYPHIKVKLIGEDGNAYAIVGRCRQAGRRAGLSNDELSRFVDEAFSSDYDNVIITALRWFACY</sequence>
<comment type="caution">
    <text evidence="1">The sequence shown here is derived from an EMBL/GenBank/DDBJ whole genome shotgun (WGS) entry which is preliminary data.</text>
</comment>
<dbReference type="EMBL" id="JAMYXC010000029">
    <property type="protein sequence ID" value="MCP1167348.1"/>
    <property type="molecule type" value="Genomic_DNA"/>
</dbReference>
<name>A0A9X2FTP3_9RHOB</name>
<gene>
    <name evidence="1" type="ORF">NHG85_02195</name>
</gene>
<dbReference type="Proteomes" id="UP001139477">
    <property type="component" value="Unassembled WGS sequence"/>
</dbReference>
<accession>A0A9X2FTP3</accession>
<dbReference type="AlphaFoldDB" id="A0A9X2FTP3"/>